<keyword evidence="3" id="KW-1185">Reference proteome</keyword>
<dbReference type="RefSeq" id="WP_336131073.1">
    <property type="nucleotide sequence ID" value="NZ_JBANDL010000002.1"/>
</dbReference>
<gene>
    <name evidence="2" type="ORF">V2J18_04045</name>
</gene>
<evidence type="ECO:0000313" key="3">
    <source>
        <dbReference type="Proteomes" id="UP001387215"/>
    </source>
</evidence>
<evidence type="ECO:0000256" key="1">
    <source>
        <dbReference type="SAM" id="MobiDB-lite"/>
    </source>
</evidence>
<name>A0ABU8D0M7_9GAMM</name>
<dbReference type="Pfam" id="PF16510">
    <property type="entry name" value="P22_portal"/>
    <property type="match status" value="1"/>
</dbReference>
<reference evidence="2 3" key="1">
    <citation type="submission" date="2024-02" db="EMBL/GenBank/DDBJ databases">
        <title>Lysobacter Genome Sequencing and Mining.</title>
        <authorList>
            <person name="Bierman J."/>
            <person name="Walker M.C."/>
        </authorList>
    </citation>
    <scope>NUCLEOTIDE SEQUENCE [LARGE SCALE GENOMIC DNA]</scope>
    <source>
        <strain evidence="2 3">PB6250</strain>
    </source>
</reference>
<feature type="region of interest" description="Disordered" evidence="1">
    <location>
        <begin position="655"/>
        <end position="692"/>
    </location>
</feature>
<comment type="caution">
    <text evidence="2">The sequence shown here is derived from an EMBL/GenBank/DDBJ whole genome shotgun (WGS) entry which is preliminary data.</text>
</comment>
<protein>
    <recommendedName>
        <fullName evidence="4">Portal protein</fullName>
    </recommendedName>
</protein>
<dbReference type="EMBL" id="JBANDL010000002">
    <property type="protein sequence ID" value="MEI2453848.1"/>
    <property type="molecule type" value="Genomic_DNA"/>
</dbReference>
<sequence length="692" mass="77338">MTDTTRHRDVAREVFWRLEELRTRGHETYMLHARRLEDYYLGGGRQWRAQDRRAVEEEGRPAHEVNVCLQAINAAAGYQIQNRVDMAYLPKGGRADEAQAKVLSKVIKHALENTEYRYAETDAFMDGIIQQRGYLDIRMDYSDNEEGEPRIITLDPLDVLPDADAKGYDPDSWADCTTTRWLTAFEIEQHYGRAAAQEIVGSSRNYCDTDNWWTDVGVRREGFASMPPSYAMSVGYYGTEGPWRRYRIVDRQANEYQPTLVARWPTGDLRIVEGLPSEHLGWLIDQGVYVTRRRMRRVRWQVCAPEVCLYDQLSPYEHITVVPYYPYFRRGRTIGMLDNAVNVQDILNKFISQYAHIVNASANGGWQGEANALANMTDEQFAEDGAQTGLVLLRKPNTQPFQKIEPNQPPTGIEKMIEFAAGHMQAVTAINESLNGQGGADMSGVAIQARQHAAQQALGVTLDNLGRTRKLVSTRMRKLVQRFMGGPRIIRISEPDPYGVDRRVPLLLNMPQEDGTILNDLTLGEYDVTVTEQPYTVTFDNSQFEQLRTMVKEMGVPIPHHLIVKASTLANKSEIADALREAEGKADPVAEAEAALKQAQARLAHNQAVSEAVETQFSALRTAEIITTIPQTAAIADALLRSAGFEDQDAAPIVPSALAGGESGSIDHAENTYPLTPDNPNRGLTAGMTATP</sequence>
<proteinExistence type="predicted"/>
<dbReference type="InterPro" id="IPR032427">
    <property type="entry name" value="P22_portal"/>
</dbReference>
<accession>A0ABU8D0M7</accession>
<evidence type="ECO:0000313" key="2">
    <source>
        <dbReference type="EMBL" id="MEI2453848.1"/>
    </source>
</evidence>
<evidence type="ECO:0008006" key="4">
    <source>
        <dbReference type="Google" id="ProtNLM"/>
    </source>
</evidence>
<organism evidence="2 3">
    <name type="scientific">Lysobacter firmicutimachus</name>
    <dbReference type="NCBI Taxonomy" id="1792846"/>
    <lineage>
        <taxon>Bacteria</taxon>
        <taxon>Pseudomonadati</taxon>
        <taxon>Pseudomonadota</taxon>
        <taxon>Gammaproteobacteria</taxon>
        <taxon>Lysobacterales</taxon>
        <taxon>Lysobacteraceae</taxon>
        <taxon>Lysobacter</taxon>
    </lineage>
</organism>
<dbReference type="Proteomes" id="UP001387215">
    <property type="component" value="Unassembled WGS sequence"/>
</dbReference>